<keyword evidence="2" id="KW-1185">Reference proteome</keyword>
<dbReference type="NCBIfam" id="NF040656">
    <property type="entry name" value="GHMP_GYDIA"/>
    <property type="match status" value="1"/>
</dbReference>
<gene>
    <name evidence="1" type="ORF">F8C67_07260</name>
</gene>
<dbReference type="EMBL" id="WBVO01000004">
    <property type="protein sequence ID" value="KAB2810378.1"/>
    <property type="molecule type" value="Genomic_DNA"/>
</dbReference>
<dbReference type="SUPFAM" id="SSF54211">
    <property type="entry name" value="Ribosomal protein S5 domain 2-like"/>
    <property type="match status" value="1"/>
</dbReference>
<evidence type="ECO:0008006" key="3">
    <source>
        <dbReference type="Google" id="ProtNLM"/>
    </source>
</evidence>
<evidence type="ECO:0000313" key="2">
    <source>
        <dbReference type="Proteomes" id="UP000468650"/>
    </source>
</evidence>
<proteinExistence type="predicted"/>
<protein>
    <recommendedName>
        <fullName evidence="3">GHMP kinase</fullName>
    </recommendedName>
</protein>
<dbReference type="Proteomes" id="UP000468650">
    <property type="component" value="Unassembled WGS sequence"/>
</dbReference>
<name>A0A6N6RJ22_9FLAO</name>
<reference evidence="1 2" key="1">
    <citation type="submission" date="2019-09" db="EMBL/GenBank/DDBJ databases">
        <title>Genomes of family Cryomorphaceae.</title>
        <authorList>
            <person name="Bowman J.P."/>
        </authorList>
    </citation>
    <scope>NUCLEOTIDE SEQUENCE [LARGE SCALE GENOMIC DNA]</scope>
    <source>
        <strain evidence="1 2">LMG 25704</strain>
    </source>
</reference>
<dbReference type="Gene3D" id="3.30.230.10">
    <property type="match status" value="1"/>
</dbReference>
<dbReference type="InterPro" id="IPR047765">
    <property type="entry name" value="GHMP_GYDIA-like"/>
</dbReference>
<evidence type="ECO:0000313" key="1">
    <source>
        <dbReference type="EMBL" id="KAB2810378.1"/>
    </source>
</evidence>
<dbReference type="AlphaFoldDB" id="A0A6N6RJ22"/>
<dbReference type="InterPro" id="IPR020568">
    <property type="entry name" value="Ribosomal_Su5_D2-typ_SF"/>
</dbReference>
<dbReference type="OrthoDB" id="5288719at2"/>
<accession>A0A6N6RJ22</accession>
<sequence>MERASTKVRASGKLMISAEYAVLDGARTWAIPTKYGQSLQANPSPGSGLKWRSYDVNGKVWFEGLWDNDGSLIDHTNAEVAETLHRILTYCDSRGKHPFEGWNVTTEMDFPNGWGLGSSSSLVAVIAKWLDVDPFAIFDECLSGSGYDVAVAHANRGTLYKLTEGGREILHTDYVPPFAEHLYFAYSGNKQNSASEVVKYSQIDQSKRLEIVPEINTLTKTLHTTPELNAFQSAVRRHDEIIGMILERPTMNQNWPDLEGAAKHLGAWGGDFFLLATDSEDDLAYLKKHGIETIIPWKEMLLDY</sequence>
<dbReference type="InterPro" id="IPR014721">
    <property type="entry name" value="Ribsml_uS5_D2-typ_fold_subgr"/>
</dbReference>
<organism evidence="1 2">
    <name type="scientific">Phaeocystidibacter luteus</name>
    <dbReference type="NCBI Taxonomy" id="911197"/>
    <lineage>
        <taxon>Bacteria</taxon>
        <taxon>Pseudomonadati</taxon>
        <taxon>Bacteroidota</taxon>
        <taxon>Flavobacteriia</taxon>
        <taxon>Flavobacteriales</taxon>
        <taxon>Phaeocystidibacteraceae</taxon>
        <taxon>Phaeocystidibacter</taxon>
    </lineage>
</organism>
<comment type="caution">
    <text evidence="1">The sequence shown here is derived from an EMBL/GenBank/DDBJ whole genome shotgun (WGS) entry which is preliminary data.</text>
</comment>
<dbReference type="RefSeq" id="WP_151667167.1">
    <property type="nucleotide sequence ID" value="NZ_WBVO01000004.1"/>
</dbReference>